<dbReference type="Gramene" id="OGLUM02G39120.2">
    <property type="protein sequence ID" value="OGLUM02G39120.2"/>
    <property type="gene ID" value="OGLUM02G39120"/>
</dbReference>
<accession>A0A0D9Z0F1</accession>
<dbReference type="EnsemblPlants" id="OGLUM02G39120.2">
    <property type="protein sequence ID" value="OGLUM02G39120.2"/>
    <property type="gene ID" value="OGLUM02G39120"/>
</dbReference>
<evidence type="ECO:0000313" key="2">
    <source>
        <dbReference type="EnsemblPlants" id="OGLUM02G39120.2"/>
    </source>
</evidence>
<feature type="compositionally biased region" description="Basic and acidic residues" evidence="1">
    <location>
        <begin position="146"/>
        <end position="155"/>
    </location>
</feature>
<proteinExistence type="predicted"/>
<protein>
    <submittedName>
        <fullName evidence="2">Uncharacterized protein</fullName>
    </submittedName>
</protein>
<organism evidence="2">
    <name type="scientific">Oryza glumipatula</name>
    <dbReference type="NCBI Taxonomy" id="40148"/>
    <lineage>
        <taxon>Eukaryota</taxon>
        <taxon>Viridiplantae</taxon>
        <taxon>Streptophyta</taxon>
        <taxon>Embryophyta</taxon>
        <taxon>Tracheophyta</taxon>
        <taxon>Spermatophyta</taxon>
        <taxon>Magnoliopsida</taxon>
        <taxon>Liliopsida</taxon>
        <taxon>Poales</taxon>
        <taxon>Poaceae</taxon>
        <taxon>BOP clade</taxon>
        <taxon>Oryzoideae</taxon>
        <taxon>Oryzeae</taxon>
        <taxon>Oryzinae</taxon>
        <taxon>Oryza</taxon>
    </lineage>
</organism>
<dbReference type="AlphaFoldDB" id="A0A0D9Z0F1"/>
<reference evidence="2" key="1">
    <citation type="submission" date="2015-04" db="UniProtKB">
        <authorList>
            <consortium name="EnsemblPlants"/>
        </authorList>
    </citation>
    <scope>IDENTIFICATION</scope>
</reference>
<dbReference type="Proteomes" id="UP000026961">
    <property type="component" value="Chromosome 2"/>
</dbReference>
<evidence type="ECO:0000256" key="1">
    <source>
        <dbReference type="SAM" id="MobiDB-lite"/>
    </source>
</evidence>
<name>A0A0D9Z0F1_9ORYZ</name>
<feature type="compositionally biased region" description="Basic and acidic residues" evidence="1">
    <location>
        <begin position="125"/>
        <end position="135"/>
    </location>
</feature>
<reference evidence="2" key="2">
    <citation type="submission" date="2018-05" db="EMBL/GenBank/DDBJ databases">
        <title>OgluRS3 (Oryza glumaepatula Reference Sequence Version 3).</title>
        <authorList>
            <person name="Zhang J."/>
            <person name="Kudrna D."/>
            <person name="Lee S."/>
            <person name="Talag J."/>
            <person name="Welchert J."/>
            <person name="Wing R.A."/>
        </authorList>
    </citation>
    <scope>NUCLEOTIDE SEQUENCE [LARGE SCALE GENOMIC DNA]</scope>
</reference>
<feature type="region of interest" description="Disordered" evidence="1">
    <location>
        <begin position="124"/>
        <end position="155"/>
    </location>
</feature>
<evidence type="ECO:0000313" key="3">
    <source>
        <dbReference type="Proteomes" id="UP000026961"/>
    </source>
</evidence>
<sequence>MVASCCCCMARHVQIELDEAGLLFFGSEAMPNINRWIGDGSPASLLKGSVVGIKNELGFLTYAMPPGNFALCYSSSLIALNPNSADILLLIHLAGSFDSAASAITTNTSTDLVAAIAAAATASNNDKDKMKKTVDQEEEEEVTDQEDNKVKIGKT</sequence>
<dbReference type="HOGENOM" id="CLU_1965225_0_0_1"/>
<feature type="compositionally biased region" description="Acidic residues" evidence="1">
    <location>
        <begin position="136"/>
        <end position="145"/>
    </location>
</feature>
<keyword evidence="3" id="KW-1185">Reference proteome</keyword>